<dbReference type="AlphaFoldDB" id="A0A1C3H4Q1"/>
<protein>
    <recommendedName>
        <fullName evidence="10">Probable lipid II flippase MurJ</fullName>
    </recommendedName>
</protein>
<evidence type="ECO:0000256" key="5">
    <source>
        <dbReference type="ARBA" id="ARBA00022984"/>
    </source>
</evidence>
<evidence type="ECO:0000256" key="7">
    <source>
        <dbReference type="ARBA" id="ARBA00023136"/>
    </source>
</evidence>
<proteinExistence type="inferred from homology"/>
<dbReference type="InterPro" id="IPR051050">
    <property type="entry name" value="Lipid_II_flippase_MurJ/MviN"/>
</dbReference>
<sequence>MASLGRSSAVFAVMTLLSRVLGLLRDMLVARYFDVMVTDAFYAALRIPNTLRRFFAEGSFANAFVPVFSATRTEHPEQLKDLLRHTSGTLLGILLAITAIGVLFSGAIITLVASGLSERPEQFMLASDMLRIMFPYILLISLTAMAGGVLNTFGQFGIPALTPVLLNITLIAAALWRHYHGAPHDGSVYGMELAWAVFLGGVAQLALQLPFLYKCGMLLRPRWGWKHSGVRRILKLMVPTLFGSSVGQLTVLINTYLASWLVTGSISWLYYSDRLVELPVGLIGVALGTVILPRLSALRAADNDAQFVRTLDWALRWGFLVGSAAAVGLIVLAPSIIAGLLYGGRFDAHYVEMTTLSLRAYGIGALFHIMVKVLAPAFYARHDTKTPVKAGISAMLLNIVFALILSRYYAHVGLAAASSFAALANMSLLLYFLRREGVSLKTGSLWFFLRVLFANAALASILLYLQGDAADWLAKTAFMRLRDLLLLVGIGGMSYIAVLLALGLRWRQLQPG</sequence>
<feature type="transmembrane region" description="Helical" evidence="10">
    <location>
        <begin position="416"/>
        <end position="433"/>
    </location>
</feature>
<feature type="transmembrane region" description="Helical" evidence="10">
    <location>
        <begin position="392"/>
        <end position="410"/>
    </location>
</feature>
<keyword evidence="5 10" id="KW-0573">Peptidoglycan synthesis</keyword>
<organism evidence="12 13">
    <name type="scientific">Cardiobacterium hominis</name>
    <dbReference type="NCBI Taxonomy" id="2718"/>
    <lineage>
        <taxon>Bacteria</taxon>
        <taxon>Pseudomonadati</taxon>
        <taxon>Pseudomonadota</taxon>
        <taxon>Gammaproteobacteria</taxon>
        <taxon>Cardiobacteriales</taxon>
        <taxon>Cardiobacteriaceae</taxon>
        <taxon>Cardiobacterium</taxon>
    </lineage>
</organism>
<evidence type="ECO:0000256" key="3">
    <source>
        <dbReference type="ARBA" id="ARBA00022692"/>
    </source>
</evidence>
<dbReference type="Pfam" id="PF03023">
    <property type="entry name" value="MurJ"/>
    <property type="match status" value="1"/>
</dbReference>
<comment type="similarity">
    <text evidence="9 10 11">Belongs to the MurJ/MviN family.</text>
</comment>
<feature type="transmembrane region" description="Helical" evidence="10">
    <location>
        <begin position="6"/>
        <end position="24"/>
    </location>
</feature>
<evidence type="ECO:0000256" key="8">
    <source>
        <dbReference type="ARBA" id="ARBA00060041"/>
    </source>
</evidence>
<dbReference type="CDD" id="cd13123">
    <property type="entry name" value="MATE_MurJ_like"/>
    <property type="match status" value="1"/>
</dbReference>
<evidence type="ECO:0000256" key="2">
    <source>
        <dbReference type="ARBA" id="ARBA00022475"/>
    </source>
</evidence>
<evidence type="ECO:0000256" key="4">
    <source>
        <dbReference type="ARBA" id="ARBA00022960"/>
    </source>
</evidence>
<evidence type="ECO:0000256" key="11">
    <source>
        <dbReference type="PIRNR" id="PIRNR002869"/>
    </source>
</evidence>
<keyword evidence="10 11" id="KW-0961">Cell wall biogenesis/degradation</keyword>
<feature type="transmembrane region" description="Helical" evidence="10">
    <location>
        <begin position="317"/>
        <end position="341"/>
    </location>
</feature>
<dbReference type="NCBIfam" id="TIGR01695">
    <property type="entry name" value="murJ_mviN"/>
    <property type="match status" value="1"/>
</dbReference>
<accession>A0A1C3H4Q1</accession>
<dbReference type="GO" id="GO:0015648">
    <property type="term" value="F:lipid-linked peptidoglycan transporter activity"/>
    <property type="evidence" value="ECO:0007669"/>
    <property type="project" value="UniProtKB-UniRule"/>
</dbReference>
<dbReference type="UniPathway" id="UPA00219"/>
<comment type="subcellular location">
    <subcellularLocation>
        <location evidence="10">Cell inner membrane</location>
        <topology evidence="10">Multi-pass membrane protein</topology>
    </subcellularLocation>
    <subcellularLocation>
        <location evidence="1">Cell membrane</location>
        <topology evidence="1">Multi-pass membrane protein</topology>
    </subcellularLocation>
</comment>
<keyword evidence="10" id="KW-0997">Cell inner membrane</keyword>
<dbReference type="PRINTS" id="PR01806">
    <property type="entry name" value="VIRFACTRMVIN"/>
</dbReference>
<feature type="transmembrane region" description="Helical" evidence="10">
    <location>
        <begin position="278"/>
        <end position="296"/>
    </location>
</feature>
<evidence type="ECO:0000256" key="9">
    <source>
        <dbReference type="ARBA" id="ARBA00061532"/>
    </source>
</evidence>
<feature type="transmembrane region" description="Helical" evidence="10">
    <location>
        <begin position="160"/>
        <end position="179"/>
    </location>
</feature>
<evidence type="ECO:0000256" key="1">
    <source>
        <dbReference type="ARBA" id="ARBA00004651"/>
    </source>
</evidence>
<feature type="transmembrane region" description="Helical" evidence="10">
    <location>
        <begin position="233"/>
        <end position="258"/>
    </location>
</feature>
<feature type="transmembrane region" description="Helical" evidence="10">
    <location>
        <begin position="133"/>
        <end position="153"/>
    </location>
</feature>
<dbReference type="GO" id="GO:0008360">
    <property type="term" value="P:regulation of cell shape"/>
    <property type="evidence" value="ECO:0007669"/>
    <property type="project" value="UniProtKB-UniRule"/>
</dbReference>
<keyword evidence="3 10" id="KW-0812">Transmembrane</keyword>
<dbReference type="EMBL" id="FKLO01000049">
    <property type="protein sequence ID" value="SAM65655.1"/>
    <property type="molecule type" value="Genomic_DNA"/>
</dbReference>
<feature type="transmembrane region" description="Helical" evidence="10">
    <location>
        <begin position="484"/>
        <end position="504"/>
    </location>
</feature>
<keyword evidence="4 10" id="KW-0133">Cell shape</keyword>
<dbReference type="RefSeq" id="WP_079540730.1">
    <property type="nucleotide sequence ID" value="NZ_CP171111.1"/>
</dbReference>
<dbReference type="HAMAP" id="MF_02078">
    <property type="entry name" value="MurJ_MviN"/>
    <property type="match status" value="1"/>
</dbReference>
<dbReference type="PANTHER" id="PTHR47019:SF1">
    <property type="entry name" value="LIPID II FLIPPASE MURJ"/>
    <property type="match status" value="1"/>
</dbReference>
<evidence type="ECO:0000313" key="12">
    <source>
        <dbReference type="EMBL" id="SAM65655.1"/>
    </source>
</evidence>
<dbReference type="GO" id="GO:0071555">
    <property type="term" value="P:cell wall organization"/>
    <property type="evidence" value="ECO:0007669"/>
    <property type="project" value="UniProtKB-UniRule"/>
</dbReference>
<feature type="transmembrane region" description="Helical" evidence="10">
    <location>
        <begin position="194"/>
        <end position="213"/>
    </location>
</feature>
<gene>
    <name evidence="10" type="primary">murJ</name>
    <name evidence="12" type="ORF">CHUV0807_1385</name>
</gene>
<name>A0A1C3H4Q1_9GAMM</name>
<dbReference type="PIRSF" id="PIRSF002869">
    <property type="entry name" value="MviN"/>
    <property type="match status" value="1"/>
</dbReference>
<keyword evidence="10 11" id="KW-0813">Transport</keyword>
<feature type="transmembrane region" description="Helical" evidence="10">
    <location>
        <begin position="90"/>
        <end position="113"/>
    </location>
</feature>
<dbReference type="InterPro" id="IPR004268">
    <property type="entry name" value="MurJ"/>
</dbReference>
<keyword evidence="6 10" id="KW-1133">Transmembrane helix</keyword>
<feature type="transmembrane region" description="Helical" evidence="10">
    <location>
        <begin position="361"/>
        <end position="380"/>
    </location>
</feature>
<feature type="transmembrane region" description="Helical" evidence="10">
    <location>
        <begin position="445"/>
        <end position="464"/>
    </location>
</feature>
<comment type="pathway">
    <text evidence="10">Cell wall biogenesis; peptidoglycan biosynthesis.</text>
</comment>
<dbReference type="PANTHER" id="PTHR47019">
    <property type="entry name" value="LIPID II FLIPPASE MURJ"/>
    <property type="match status" value="1"/>
</dbReference>
<dbReference type="Proteomes" id="UP000190837">
    <property type="component" value="Unassembled WGS sequence"/>
</dbReference>
<dbReference type="GO" id="GO:0034204">
    <property type="term" value="P:lipid translocation"/>
    <property type="evidence" value="ECO:0007669"/>
    <property type="project" value="TreeGrafter"/>
</dbReference>
<dbReference type="GO" id="GO:0005886">
    <property type="term" value="C:plasma membrane"/>
    <property type="evidence" value="ECO:0007669"/>
    <property type="project" value="UniProtKB-SubCell"/>
</dbReference>
<reference evidence="13" key="1">
    <citation type="submission" date="2016-04" db="EMBL/GenBank/DDBJ databases">
        <authorList>
            <person name="Tagini F."/>
        </authorList>
    </citation>
    <scope>NUCLEOTIDE SEQUENCE [LARGE SCALE GENOMIC DNA]</scope>
    <source>
        <strain evidence="13">CHUV0807</strain>
    </source>
</reference>
<keyword evidence="2 10" id="KW-1003">Cell membrane</keyword>
<evidence type="ECO:0000256" key="10">
    <source>
        <dbReference type="HAMAP-Rule" id="MF_02078"/>
    </source>
</evidence>
<keyword evidence="7 10" id="KW-0472">Membrane</keyword>
<comment type="function">
    <text evidence="8 10 11">Involved in peptidoglycan biosynthesis. Transports lipid-linked peptidoglycan precursors from the inner to the outer leaflet of the cytoplasmic membrane.</text>
</comment>
<evidence type="ECO:0000313" key="13">
    <source>
        <dbReference type="Proteomes" id="UP000190837"/>
    </source>
</evidence>
<evidence type="ECO:0000256" key="6">
    <source>
        <dbReference type="ARBA" id="ARBA00022989"/>
    </source>
</evidence>
<dbReference type="GO" id="GO:0009252">
    <property type="term" value="P:peptidoglycan biosynthetic process"/>
    <property type="evidence" value="ECO:0007669"/>
    <property type="project" value="UniProtKB-UniRule"/>
</dbReference>